<dbReference type="EnsemblProtists" id="PYU1_T002344">
    <property type="protein sequence ID" value="PYU1_T002344"/>
    <property type="gene ID" value="PYU1_G002341"/>
</dbReference>
<dbReference type="Proteomes" id="UP000019132">
    <property type="component" value="Unassembled WGS sequence"/>
</dbReference>
<evidence type="ECO:0000256" key="2">
    <source>
        <dbReference type="ARBA" id="ARBA00022723"/>
    </source>
</evidence>
<feature type="domain" description="PPM-type phosphatase" evidence="7">
    <location>
        <begin position="227"/>
        <end position="529"/>
    </location>
</feature>
<dbReference type="Gene3D" id="3.60.40.10">
    <property type="entry name" value="PPM-type phosphatase domain"/>
    <property type="match status" value="1"/>
</dbReference>
<evidence type="ECO:0000313" key="8">
    <source>
        <dbReference type="EnsemblProtists" id="PYU1_T002344"/>
    </source>
</evidence>
<protein>
    <recommendedName>
        <fullName evidence="7">PPM-type phosphatase domain-containing protein</fullName>
    </recommendedName>
</protein>
<feature type="compositionally biased region" description="Basic and acidic residues" evidence="6">
    <location>
        <begin position="63"/>
        <end position="75"/>
    </location>
</feature>
<reference evidence="9" key="1">
    <citation type="journal article" date="2010" name="Genome Biol.">
        <title>Genome sequence of the necrotrophic plant pathogen Pythium ultimum reveals original pathogenicity mechanisms and effector repertoire.</title>
        <authorList>
            <person name="Levesque C.A."/>
            <person name="Brouwer H."/>
            <person name="Cano L."/>
            <person name="Hamilton J.P."/>
            <person name="Holt C."/>
            <person name="Huitema E."/>
            <person name="Raffaele S."/>
            <person name="Robideau G.P."/>
            <person name="Thines M."/>
            <person name="Win J."/>
            <person name="Zerillo M.M."/>
            <person name="Beakes G.W."/>
            <person name="Boore J.L."/>
            <person name="Busam D."/>
            <person name="Dumas B."/>
            <person name="Ferriera S."/>
            <person name="Fuerstenberg S.I."/>
            <person name="Gachon C.M."/>
            <person name="Gaulin E."/>
            <person name="Govers F."/>
            <person name="Grenville-Briggs L."/>
            <person name="Horner N."/>
            <person name="Hostetler J."/>
            <person name="Jiang R.H."/>
            <person name="Johnson J."/>
            <person name="Krajaejun T."/>
            <person name="Lin H."/>
            <person name="Meijer H.J."/>
            <person name="Moore B."/>
            <person name="Morris P."/>
            <person name="Phuntmart V."/>
            <person name="Puiu D."/>
            <person name="Shetty J."/>
            <person name="Stajich J.E."/>
            <person name="Tripathy S."/>
            <person name="Wawra S."/>
            <person name="van West P."/>
            <person name="Whitty B.R."/>
            <person name="Coutinho P.M."/>
            <person name="Henrissat B."/>
            <person name="Martin F."/>
            <person name="Thomas P.D."/>
            <person name="Tyler B.M."/>
            <person name="De Vries R.P."/>
            <person name="Kamoun S."/>
            <person name="Yandell M."/>
            <person name="Tisserat N."/>
            <person name="Buell C.R."/>
        </authorList>
    </citation>
    <scope>NUCLEOTIDE SEQUENCE</scope>
    <source>
        <strain evidence="9">DAOM:BR144</strain>
    </source>
</reference>
<dbReference type="eggNOG" id="KOG0698">
    <property type="taxonomic scope" value="Eukaryota"/>
</dbReference>
<evidence type="ECO:0000256" key="6">
    <source>
        <dbReference type="SAM" id="MobiDB-lite"/>
    </source>
</evidence>
<name>K3WBK3_GLOUD</name>
<dbReference type="PROSITE" id="PS01032">
    <property type="entry name" value="PPM_1"/>
    <property type="match status" value="1"/>
</dbReference>
<evidence type="ECO:0000256" key="1">
    <source>
        <dbReference type="ARBA" id="ARBA00004170"/>
    </source>
</evidence>
<proteinExistence type="inferred from homology"/>
<feature type="compositionally biased region" description="Basic residues" evidence="6">
    <location>
        <begin position="52"/>
        <end position="62"/>
    </location>
</feature>
<dbReference type="PROSITE" id="PS51746">
    <property type="entry name" value="PPM_2"/>
    <property type="match status" value="1"/>
</dbReference>
<reference evidence="8" key="3">
    <citation type="submission" date="2014-11" db="UniProtKB">
        <authorList>
            <consortium name="EnsemblProtists"/>
        </authorList>
    </citation>
    <scope>IDENTIFICATION</scope>
    <source>
        <strain evidence="8">DAOM BR144</strain>
    </source>
</reference>
<dbReference type="GO" id="GO:0004722">
    <property type="term" value="F:protein serine/threonine phosphatase activity"/>
    <property type="evidence" value="ECO:0007669"/>
    <property type="project" value="InterPro"/>
</dbReference>
<dbReference type="SMART" id="SM00332">
    <property type="entry name" value="PP2Cc"/>
    <property type="match status" value="1"/>
</dbReference>
<evidence type="ECO:0000259" key="7">
    <source>
        <dbReference type="PROSITE" id="PS51746"/>
    </source>
</evidence>
<dbReference type="InParanoid" id="K3WBK3"/>
<evidence type="ECO:0000256" key="4">
    <source>
        <dbReference type="ARBA" id="ARBA00022912"/>
    </source>
</evidence>
<dbReference type="STRING" id="431595.K3WBK3"/>
<accession>K3WBK3</accession>
<dbReference type="CDD" id="cd00143">
    <property type="entry name" value="PP2Cc"/>
    <property type="match status" value="1"/>
</dbReference>
<sequence length="535" mass="58982">MMKNLQKARQEILEKRCAAHEDNATKLTGTAQVSAAEALVEEGVAHEKRLKAKTPSRHKQNKIHADNEVKDSHEMLSNEEIEYRAQLFSRKKTGSTAAPTAVGGSGKMKEQHGIHGFQDVNETNDSQDTEDDDEGGLFSSDDDDDAMAVAQSPQLLDELLLTTLSMPPLSKTKTVVADPGLSSTHPLLQEAPISPGSNGAMIKQINHPTPVNDPEGFYGQSTALSLQFGVASLQGRRNIQEDRWVVVPSIKEVAETHSWTKSAFVGLYDGHGGEECANILREQLHSWIFRNPHDVILKLPHSLQSCFEELDSYVCDYLLQKGDLSGSTATCVILSSGPEGSGKVHAIVTHVGDCRLVLSHRNHDVVDITNDHRLTLTEERNRILQLGGRVVNNRVNGVMAITRAFGDLEFKGMFSRKADDVNASSTSSMSLHLPSSVQLNPFQKEDEKFPTLLTSRPDIHILSLDPAVHEFLLLACDGLWDVMTSDEAVEIFRDRLHFHGNLQTAAKELAQEAIRRYSNDNITVIAIHLPLQHVS</sequence>
<dbReference type="AlphaFoldDB" id="K3WBK3"/>
<dbReference type="GO" id="GO:0046872">
    <property type="term" value="F:metal ion binding"/>
    <property type="evidence" value="ECO:0007669"/>
    <property type="project" value="UniProtKB-KW"/>
</dbReference>
<dbReference type="VEuPathDB" id="FungiDB:PYU1_G002341"/>
<dbReference type="InterPro" id="IPR000222">
    <property type="entry name" value="PP2C_BS"/>
</dbReference>
<dbReference type="GO" id="GO:0016020">
    <property type="term" value="C:membrane"/>
    <property type="evidence" value="ECO:0007669"/>
    <property type="project" value="UniProtKB-SubCell"/>
</dbReference>
<dbReference type="HOGENOM" id="CLU_509524_0_0_1"/>
<keyword evidence="3 5" id="KW-0378">Hydrolase</keyword>
<dbReference type="PANTHER" id="PTHR47992">
    <property type="entry name" value="PROTEIN PHOSPHATASE"/>
    <property type="match status" value="1"/>
</dbReference>
<keyword evidence="4 5" id="KW-0904">Protein phosphatase</keyword>
<evidence type="ECO:0000256" key="5">
    <source>
        <dbReference type="RuleBase" id="RU003465"/>
    </source>
</evidence>
<keyword evidence="2" id="KW-0479">Metal-binding</keyword>
<dbReference type="Pfam" id="PF00481">
    <property type="entry name" value="PP2C"/>
    <property type="match status" value="1"/>
</dbReference>
<organism evidence="8 9">
    <name type="scientific">Globisporangium ultimum (strain ATCC 200006 / CBS 805.95 / DAOM BR144)</name>
    <name type="common">Pythium ultimum</name>
    <dbReference type="NCBI Taxonomy" id="431595"/>
    <lineage>
        <taxon>Eukaryota</taxon>
        <taxon>Sar</taxon>
        <taxon>Stramenopiles</taxon>
        <taxon>Oomycota</taxon>
        <taxon>Peronosporomycetes</taxon>
        <taxon>Pythiales</taxon>
        <taxon>Pythiaceae</taxon>
        <taxon>Globisporangium</taxon>
    </lineage>
</organism>
<feature type="compositionally biased region" description="Acidic residues" evidence="6">
    <location>
        <begin position="125"/>
        <end position="141"/>
    </location>
</feature>
<comment type="subcellular location">
    <subcellularLocation>
        <location evidence="1">Membrane</location>
        <topology evidence="1">Peripheral membrane protein</topology>
    </subcellularLocation>
</comment>
<dbReference type="InterPro" id="IPR015655">
    <property type="entry name" value="PP2C"/>
</dbReference>
<dbReference type="InterPro" id="IPR036457">
    <property type="entry name" value="PPM-type-like_dom_sf"/>
</dbReference>
<dbReference type="SUPFAM" id="SSF81606">
    <property type="entry name" value="PP2C-like"/>
    <property type="match status" value="1"/>
</dbReference>
<comment type="similarity">
    <text evidence="5">Belongs to the PP2C family.</text>
</comment>
<feature type="region of interest" description="Disordered" evidence="6">
    <location>
        <begin position="52"/>
        <end position="75"/>
    </location>
</feature>
<feature type="region of interest" description="Disordered" evidence="6">
    <location>
        <begin position="91"/>
        <end position="141"/>
    </location>
</feature>
<evidence type="ECO:0000256" key="3">
    <source>
        <dbReference type="ARBA" id="ARBA00022801"/>
    </source>
</evidence>
<dbReference type="InterPro" id="IPR001932">
    <property type="entry name" value="PPM-type_phosphatase-like_dom"/>
</dbReference>
<keyword evidence="9" id="KW-1185">Reference proteome</keyword>
<reference evidence="9" key="2">
    <citation type="submission" date="2010-04" db="EMBL/GenBank/DDBJ databases">
        <authorList>
            <person name="Buell R."/>
            <person name="Hamilton J."/>
            <person name="Hostetler J."/>
        </authorList>
    </citation>
    <scope>NUCLEOTIDE SEQUENCE [LARGE SCALE GENOMIC DNA]</scope>
    <source>
        <strain evidence="9">DAOM:BR144</strain>
    </source>
</reference>
<evidence type="ECO:0000313" key="9">
    <source>
        <dbReference type="Proteomes" id="UP000019132"/>
    </source>
</evidence>